<evidence type="ECO:0000256" key="4">
    <source>
        <dbReference type="ARBA" id="ARBA00022853"/>
    </source>
</evidence>
<keyword evidence="8 9" id="KW-0539">Nucleus</keyword>
<dbReference type="Pfam" id="PF09340">
    <property type="entry name" value="NuA4"/>
    <property type="match status" value="1"/>
</dbReference>
<dbReference type="GO" id="GO:0006325">
    <property type="term" value="P:chromatin organization"/>
    <property type="evidence" value="ECO:0007669"/>
    <property type="project" value="UniProtKB-KW"/>
</dbReference>
<organism evidence="12 13">
    <name type="scientific">Kluyveromyces dobzhanskii CBS 2104</name>
    <dbReference type="NCBI Taxonomy" id="1427455"/>
    <lineage>
        <taxon>Eukaryota</taxon>
        <taxon>Fungi</taxon>
        <taxon>Dikarya</taxon>
        <taxon>Ascomycota</taxon>
        <taxon>Saccharomycotina</taxon>
        <taxon>Saccharomycetes</taxon>
        <taxon>Saccharomycetales</taxon>
        <taxon>Saccharomycetaceae</taxon>
        <taxon>Kluyveromyces</taxon>
    </lineage>
</organism>
<evidence type="ECO:0000313" key="12">
    <source>
        <dbReference type="EMBL" id="CDO94374.1"/>
    </source>
</evidence>
<evidence type="ECO:0000256" key="10">
    <source>
        <dbReference type="SAM" id="Coils"/>
    </source>
</evidence>
<evidence type="ECO:0000256" key="3">
    <source>
        <dbReference type="ARBA" id="ARBA00018504"/>
    </source>
</evidence>
<feature type="region of interest" description="Disordered" evidence="11">
    <location>
        <begin position="67"/>
        <end position="86"/>
    </location>
</feature>
<comment type="subunit">
    <text evidence="9">Component of the NuA4 histone acetyltransferase complex.</text>
</comment>
<proteinExistence type="inferred from homology"/>
<keyword evidence="5 9" id="KW-0805">Transcription regulation</keyword>
<dbReference type="GO" id="GO:0005634">
    <property type="term" value="C:nucleus"/>
    <property type="evidence" value="ECO:0007669"/>
    <property type="project" value="UniProtKB-SubCell"/>
</dbReference>
<sequence length="115" mass="13219">MDEQKKEYEKLKKELRDALAQKKQLESNWSALEQAVYDQETEYLSRKPSSKMGNILMGFQGFNKSSSAQQILSDHSHSSNAQPLDDNDRIFSLSSYLFAKQLADSNHQEQTKSNE</sequence>
<evidence type="ECO:0000256" key="1">
    <source>
        <dbReference type="ARBA" id="ARBA00004123"/>
    </source>
</evidence>
<dbReference type="OrthoDB" id="440324at2759"/>
<evidence type="ECO:0000256" key="2">
    <source>
        <dbReference type="ARBA" id="ARBA00010916"/>
    </source>
</evidence>
<evidence type="ECO:0000256" key="5">
    <source>
        <dbReference type="ARBA" id="ARBA00023015"/>
    </source>
</evidence>
<name>A0A0A8L859_9SACH</name>
<dbReference type="GO" id="GO:0035267">
    <property type="term" value="C:NuA4 histone acetyltransferase complex"/>
    <property type="evidence" value="ECO:0007669"/>
    <property type="project" value="UniProtKB-UniRule"/>
</dbReference>
<dbReference type="GO" id="GO:0006281">
    <property type="term" value="P:DNA repair"/>
    <property type="evidence" value="ECO:0007669"/>
    <property type="project" value="UniProtKB-UniRule"/>
</dbReference>
<comment type="function">
    <text evidence="9">Component of the NuA4 histone acetyltransferase complex which is involved in transcriptional activation of selected genes principally by acetylation of nucleosomal histone H4 and H2A. The NuA4 complex is also involved in DNA repair.</text>
</comment>
<evidence type="ECO:0000256" key="8">
    <source>
        <dbReference type="ARBA" id="ARBA00023242"/>
    </source>
</evidence>
<evidence type="ECO:0000256" key="7">
    <source>
        <dbReference type="ARBA" id="ARBA00023163"/>
    </source>
</evidence>
<keyword evidence="6 10" id="KW-0175">Coiled coil</keyword>
<keyword evidence="4 9" id="KW-0156">Chromatin regulator</keyword>
<comment type="subcellular location">
    <subcellularLocation>
        <location evidence="1 9">Nucleus</location>
    </subcellularLocation>
</comment>
<feature type="coiled-coil region" evidence="10">
    <location>
        <begin position="1"/>
        <end position="35"/>
    </location>
</feature>
<keyword evidence="7 9" id="KW-0804">Transcription</keyword>
<feature type="compositionally biased region" description="Polar residues" evidence="11">
    <location>
        <begin position="67"/>
        <end position="82"/>
    </location>
</feature>
<evidence type="ECO:0000256" key="6">
    <source>
        <dbReference type="ARBA" id="ARBA00023054"/>
    </source>
</evidence>
<dbReference type="Proteomes" id="UP000031516">
    <property type="component" value="Unassembled WGS sequence"/>
</dbReference>
<dbReference type="InterPro" id="IPR015418">
    <property type="entry name" value="Eaf6"/>
</dbReference>
<gene>
    <name evidence="12" type="ORF">KLDO_g2641</name>
</gene>
<evidence type="ECO:0000256" key="11">
    <source>
        <dbReference type="SAM" id="MobiDB-lite"/>
    </source>
</evidence>
<dbReference type="AlphaFoldDB" id="A0A0A8L859"/>
<keyword evidence="9" id="KW-0227">DNA damage</keyword>
<keyword evidence="9" id="KW-0234">DNA repair</keyword>
<reference evidence="12 13" key="1">
    <citation type="submission" date="2014-03" db="EMBL/GenBank/DDBJ databases">
        <title>The genome of Kluyveromyces dobzhanskii.</title>
        <authorList>
            <person name="Nystedt B."/>
            <person name="Astrom S."/>
        </authorList>
    </citation>
    <scope>NUCLEOTIDE SEQUENCE [LARGE SCALE GENOMIC DNA]</scope>
    <source>
        <strain evidence="12 13">CBS 2104</strain>
    </source>
</reference>
<dbReference type="PANTHER" id="PTHR13476">
    <property type="entry name" value="CHROMATIN MODIFICATION-RELATED PROTEIN MEAF6"/>
    <property type="match status" value="1"/>
</dbReference>
<keyword evidence="13" id="KW-1185">Reference proteome</keyword>
<protein>
    <recommendedName>
        <fullName evidence="3 9">Chromatin modification-related protein EAF6</fullName>
    </recommendedName>
</protein>
<comment type="similarity">
    <text evidence="2 9">Belongs to the EAF6 family.</text>
</comment>
<evidence type="ECO:0000256" key="9">
    <source>
        <dbReference type="RuleBase" id="RU368022"/>
    </source>
</evidence>
<comment type="caution">
    <text evidence="12">The sequence shown here is derived from an EMBL/GenBank/DDBJ whole genome shotgun (WGS) entry which is preliminary data.</text>
</comment>
<dbReference type="EMBL" id="CCBQ010000037">
    <property type="protein sequence ID" value="CDO94374.1"/>
    <property type="molecule type" value="Genomic_DNA"/>
</dbReference>
<accession>A0A0A8L859</accession>
<evidence type="ECO:0000313" key="13">
    <source>
        <dbReference type="Proteomes" id="UP000031516"/>
    </source>
</evidence>